<name>A0ABS6H1F5_9PROT</name>
<evidence type="ECO:0000256" key="1">
    <source>
        <dbReference type="SAM" id="MobiDB-lite"/>
    </source>
</evidence>
<sequence length="192" mass="21104">MAGKAKKIKKSSGQATKRVGRAAQHQDLANGVVHVFVDDQNLFYGIRNNEGGRSYRIDFGRLLMEVAKDSNGNTRAVGSAYIAGVIPDDDSFWKAAESKGFVVRRGYLGTGNRSKQDDAYLIVEIMETIYTQQGPSTIVLVAGDADYVPPLIKSQDKGWRNEVAFIDRGISISLEAYVHEFRTLSASSLQLL</sequence>
<keyword evidence="4" id="KW-1185">Reference proteome</keyword>
<reference evidence="3 4" key="1">
    <citation type="submission" date="2021-01" db="EMBL/GenBank/DDBJ databases">
        <title>Roseomonas sp. nov, a bacterium isolated from an oil production mixture in Yumen Oilfield.</title>
        <authorList>
            <person name="Wu D."/>
        </authorList>
    </citation>
    <scope>NUCLEOTIDE SEQUENCE [LARGE SCALE GENOMIC DNA]</scope>
    <source>
        <strain evidence="3 4">ROY-5-3</strain>
    </source>
</reference>
<dbReference type="InterPro" id="IPR021139">
    <property type="entry name" value="NYN"/>
</dbReference>
<feature type="region of interest" description="Disordered" evidence="1">
    <location>
        <begin position="1"/>
        <end position="22"/>
    </location>
</feature>
<dbReference type="Proteomes" id="UP000689967">
    <property type="component" value="Unassembled WGS sequence"/>
</dbReference>
<gene>
    <name evidence="3" type="ORF">JJQ90_00830</name>
</gene>
<dbReference type="Pfam" id="PF01936">
    <property type="entry name" value="NYN"/>
    <property type="match status" value="1"/>
</dbReference>
<evidence type="ECO:0000313" key="4">
    <source>
        <dbReference type="Proteomes" id="UP000689967"/>
    </source>
</evidence>
<dbReference type="EMBL" id="JAERQM010000001">
    <property type="protein sequence ID" value="MBU8542226.1"/>
    <property type="molecule type" value="Genomic_DNA"/>
</dbReference>
<accession>A0ABS6H1F5</accession>
<evidence type="ECO:0000259" key="2">
    <source>
        <dbReference type="Pfam" id="PF01936"/>
    </source>
</evidence>
<protein>
    <submittedName>
        <fullName evidence="3">NYN domain-containing protein</fullName>
    </submittedName>
</protein>
<dbReference type="RefSeq" id="WP_216872581.1">
    <property type="nucleotide sequence ID" value="NZ_JAERQM010000001.1"/>
</dbReference>
<organism evidence="3 4">
    <name type="scientific">Falsiroseomonas oleicola</name>
    <dbReference type="NCBI Taxonomy" id="2801474"/>
    <lineage>
        <taxon>Bacteria</taxon>
        <taxon>Pseudomonadati</taxon>
        <taxon>Pseudomonadota</taxon>
        <taxon>Alphaproteobacteria</taxon>
        <taxon>Acetobacterales</taxon>
        <taxon>Roseomonadaceae</taxon>
        <taxon>Falsiroseomonas</taxon>
    </lineage>
</organism>
<proteinExistence type="predicted"/>
<comment type="caution">
    <text evidence="3">The sequence shown here is derived from an EMBL/GenBank/DDBJ whole genome shotgun (WGS) entry which is preliminary data.</text>
</comment>
<evidence type="ECO:0000313" key="3">
    <source>
        <dbReference type="EMBL" id="MBU8542226.1"/>
    </source>
</evidence>
<feature type="compositionally biased region" description="Basic residues" evidence="1">
    <location>
        <begin position="1"/>
        <end position="10"/>
    </location>
</feature>
<feature type="domain" description="NYN" evidence="2">
    <location>
        <begin position="33"/>
        <end position="183"/>
    </location>
</feature>